<proteinExistence type="predicted"/>
<feature type="region of interest" description="Disordered" evidence="1">
    <location>
        <begin position="17"/>
        <end position="42"/>
    </location>
</feature>
<comment type="caution">
    <text evidence="2">The sequence shown here is derived from an EMBL/GenBank/DDBJ whole genome shotgun (WGS) entry which is preliminary data.</text>
</comment>
<organism evidence="2">
    <name type="scientific">Sesamum latifolium</name>
    <dbReference type="NCBI Taxonomy" id="2727402"/>
    <lineage>
        <taxon>Eukaryota</taxon>
        <taxon>Viridiplantae</taxon>
        <taxon>Streptophyta</taxon>
        <taxon>Embryophyta</taxon>
        <taxon>Tracheophyta</taxon>
        <taxon>Spermatophyta</taxon>
        <taxon>Magnoliopsida</taxon>
        <taxon>eudicotyledons</taxon>
        <taxon>Gunneridae</taxon>
        <taxon>Pentapetalae</taxon>
        <taxon>asterids</taxon>
        <taxon>lamiids</taxon>
        <taxon>Lamiales</taxon>
        <taxon>Pedaliaceae</taxon>
        <taxon>Sesamum</taxon>
    </lineage>
</organism>
<dbReference type="EMBL" id="JACGWN010000007">
    <property type="protein sequence ID" value="KAL0444495.1"/>
    <property type="molecule type" value="Genomic_DNA"/>
</dbReference>
<accession>A0AAW2WWM3</accession>
<sequence>MVGNAWLNNIVRTATVHDDGDGKPIDGPHKRRVAGGEAAGKSSKGELEMFRTRGGVIRQKDDGKKRWRSELRGLKFTWNSSRLRGIK</sequence>
<gene>
    <name evidence="2" type="ORF">Slati_2172200</name>
</gene>
<evidence type="ECO:0000256" key="1">
    <source>
        <dbReference type="SAM" id="MobiDB-lite"/>
    </source>
</evidence>
<reference evidence="2" key="1">
    <citation type="submission" date="2020-06" db="EMBL/GenBank/DDBJ databases">
        <authorList>
            <person name="Li T."/>
            <person name="Hu X."/>
            <person name="Zhang T."/>
            <person name="Song X."/>
            <person name="Zhang H."/>
            <person name="Dai N."/>
            <person name="Sheng W."/>
            <person name="Hou X."/>
            <person name="Wei L."/>
        </authorList>
    </citation>
    <scope>NUCLEOTIDE SEQUENCE</scope>
    <source>
        <strain evidence="2">KEN1</strain>
        <tissue evidence="2">Leaf</tissue>
    </source>
</reference>
<protein>
    <submittedName>
        <fullName evidence="2">Uncharacterized protein</fullName>
    </submittedName>
</protein>
<evidence type="ECO:0000313" key="2">
    <source>
        <dbReference type="EMBL" id="KAL0444495.1"/>
    </source>
</evidence>
<reference evidence="2" key="2">
    <citation type="journal article" date="2024" name="Plant">
        <title>Genomic evolution and insights into agronomic trait innovations of Sesamum species.</title>
        <authorList>
            <person name="Miao H."/>
            <person name="Wang L."/>
            <person name="Qu L."/>
            <person name="Liu H."/>
            <person name="Sun Y."/>
            <person name="Le M."/>
            <person name="Wang Q."/>
            <person name="Wei S."/>
            <person name="Zheng Y."/>
            <person name="Lin W."/>
            <person name="Duan Y."/>
            <person name="Cao H."/>
            <person name="Xiong S."/>
            <person name="Wang X."/>
            <person name="Wei L."/>
            <person name="Li C."/>
            <person name="Ma Q."/>
            <person name="Ju M."/>
            <person name="Zhao R."/>
            <person name="Li G."/>
            <person name="Mu C."/>
            <person name="Tian Q."/>
            <person name="Mei H."/>
            <person name="Zhang T."/>
            <person name="Gao T."/>
            <person name="Zhang H."/>
        </authorList>
    </citation>
    <scope>NUCLEOTIDE SEQUENCE</scope>
    <source>
        <strain evidence="2">KEN1</strain>
    </source>
</reference>
<dbReference type="AlphaFoldDB" id="A0AAW2WWM3"/>
<feature type="compositionally biased region" description="Basic and acidic residues" evidence="1">
    <location>
        <begin position="17"/>
        <end position="28"/>
    </location>
</feature>
<name>A0AAW2WWM3_9LAMI</name>